<dbReference type="HOGENOM" id="CLU_094458_0_0_2"/>
<name>F0T802_METLA</name>
<dbReference type="KEGG" id="mel:Metbo_1388"/>
<dbReference type="eggNOG" id="arCOG10205">
    <property type="taxonomic scope" value="Archaea"/>
</dbReference>
<organism evidence="2 3">
    <name type="scientific">Methanobacterium lacus (strain AL-21)</name>
    <dbReference type="NCBI Taxonomy" id="877455"/>
    <lineage>
        <taxon>Archaea</taxon>
        <taxon>Methanobacteriati</taxon>
        <taxon>Methanobacteriota</taxon>
        <taxon>Methanomada group</taxon>
        <taxon>Methanobacteria</taxon>
        <taxon>Methanobacteriales</taxon>
        <taxon>Methanobacteriaceae</taxon>
        <taxon>Methanobacterium</taxon>
    </lineage>
</organism>
<dbReference type="GO" id="GO:0016788">
    <property type="term" value="F:hydrolase activity, acting on ester bonds"/>
    <property type="evidence" value="ECO:0007669"/>
    <property type="project" value="InterPro"/>
</dbReference>
<feature type="domain" description="Phospholipase C/D" evidence="1">
    <location>
        <begin position="19"/>
        <end position="156"/>
    </location>
</feature>
<reference evidence="2 3" key="2">
    <citation type="journal article" date="2014" name="Int. J. Syst. Evol. Microbiol.">
        <title>Methanobacterium paludis sp. nov. and a novel strain of Methanobacterium lacus isolated from northern peatlands.</title>
        <authorList>
            <person name="Cadillo-Quiroz H."/>
            <person name="Brauer S.L."/>
            <person name="Goodson N."/>
            <person name="Yavitt J.B."/>
            <person name="Zinder S.H."/>
        </authorList>
    </citation>
    <scope>NUCLEOTIDE SEQUENCE [LARGE SCALE GENOMIC DNA]</scope>
    <source>
        <strain evidence="2 3">AL-21</strain>
    </source>
</reference>
<dbReference type="InterPro" id="IPR029002">
    <property type="entry name" value="PLPC/GPLD1"/>
</dbReference>
<dbReference type="OrthoDB" id="80523at2157"/>
<reference evidence="3" key="1">
    <citation type="submission" date="2011-02" db="EMBL/GenBank/DDBJ databases">
        <title>Complete sequence of Methanobacterium sp. AL-21.</title>
        <authorList>
            <consortium name="US DOE Joint Genome Institute"/>
            <person name="Lucas S."/>
            <person name="Copeland A."/>
            <person name="Lapidus A."/>
            <person name="Cheng J.-F."/>
            <person name="Goodwin L."/>
            <person name="Pitluck S."/>
            <person name="Chertkov O."/>
            <person name="Detter J.C."/>
            <person name="Han C."/>
            <person name="Tapia R."/>
            <person name="Land M."/>
            <person name="Hauser L."/>
            <person name="Kyrpides N."/>
            <person name="Ivanova N."/>
            <person name="Mikhailova N."/>
            <person name="Pagani I."/>
            <person name="Cadillo-Quiroz H."/>
            <person name="Imachi H."/>
            <person name="Zinder S."/>
            <person name="Liu W."/>
            <person name="Woyke T."/>
        </authorList>
    </citation>
    <scope>NUCLEOTIDE SEQUENCE [LARGE SCALE GENOMIC DNA]</scope>
    <source>
        <strain evidence="3">AL-21</strain>
    </source>
</reference>
<proteinExistence type="predicted"/>
<protein>
    <recommendedName>
        <fullName evidence="1">Phospholipase C/D domain-containing protein</fullName>
    </recommendedName>
</protein>
<dbReference type="SUPFAM" id="SSF48537">
    <property type="entry name" value="Phospholipase C/P1 nuclease"/>
    <property type="match status" value="1"/>
</dbReference>
<evidence type="ECO:0000259" key="1">
    <source>
        <dbReference type="Pfam" id="PF00882"/>
    </source>
</evidence>
<dbReference type="Gene3D" id="1.10.575.10">
    <property type="entry name" value="P1 Nuclease"/>
    <property type="match status" value="1"/>
</dbReference>
<dbReference type="InterPro" id="IPR008947">
    <property type="entry name" value="PLipase_C/P1_nuclease_dom_sf"/>
</dbReference>
<accession>F0T802</accession>
<dbReference type="AlphaFoldDB" id="F0T802"/>
<dbReference type="Proteomes" id="UP000007490">
    <property type="component" value="Chromosome"/>
</dbReference>
<evidence type="ECO:0000313" key="3">
    <source>
        <dbReference type="Proteomes" id="UP000007490"/>
    </source>
</evidence>
<keyword evidence="3" id="KW-1185">Reference proteome</keyword>
<dbReference type="Pfam" id="PF00882">
    <property type="entry name" value="Zn_dep_PLPC"/>
    <property type="match status" value="1"/>
</dbReference>
<dbReference type="EMBL" id="CP002551">
    <property type="protein sequence ID" value="ADZ09628.1"/>
    <property type="molecule type" value="Genomic_DNA"/>
</dbReference>
<gene>
    <name evidence="2" type="ordered locus">Metbo_1388</name>
</gene>
<sequence length="182" mass="20887">MLVFMVQIEPAAAWAEPNHYEIVYQVYYTLPDDVHENLSLFEMMEGAGDPDLRFLDFQNHHYPQSQVKADYWLNQGRNYYLNQDYGNASYCFGVASHYISDGLCPPHTGGGHTGYLHTKFELEALCFTPHINMSENQSMDELYNNSTANWMTWLKTGDRSSIQDSLNNAASESYIQIKKSCT</sequence>
<evidence type="ECO:0000313" key="2">
    <source>
        <dbReference type="EMBL" id="ADZ09628.1"/>
    </source>
</evidence>